<keyword evidence="4" id="KW-0479">Metal-binding</keyword>
<keyword evidence="6" id="KW-0411">Iron-sulfur</keyword>
<evidence type="ECO:0000256" key="1">
    <source>
        <dbReference type="ARBA" id="ARBA00001966"/>
    </source>
</evidence>
<comment type="cofactor">
    <cofactor evidence="1">
        <name>[4Fe-4S] cluster</name>
        <dbReference type="ChEBI" id="CHEBI:49883"/>
    </cofactor>
</comment>
<comment type="caution">
    <text evidence="7">The sequence shown here is derived from an EMBL/GenBank/DDBJ whole genome shotgun (WGS) entry which is preliminary data.</text>
</comment>
<dbReference type="RefSeq" id="WP_220105163.1">
    <property type="nucleotide sequence ID" value="NZ_JAHZSS010000024.1"/>
</dbReference>
<accession>A0ABS7EJK6</accession>
<dbReference type="EMBL" id="JAHZSS010000024">
    <property type="protein sequence ID" value="MBW8192542.1"/>
    <property type="molecule type" value="Genomic_DNA"/>
</dbReference>
<dbReference type="Gene3D" id="3.20.20.70">
    <property type="entry name" value="Aldolase class I"/>
    <property type="match status" value="1"/>
</dbReference>
<dbReference type="SFLD" id="SFLDS00029">
    <property type="entry name" value="Radical_SAM"/>
    <property type="match status" value="1"/>
</dbReference>
<keyword evidence="2" id="KW-0004">4Fe-4S</keyword>
<dbReference type="InterPro" id="IPR058240">
    <property type="entry name" value="rSAM_sf"/>
</dbReference>
<evidence type="ECO:0000256" key="2">
    <source>
        <dbReference type="ARBA" id="ARBA00022485"/>
    </source>
</evidence>
<dbReference type="PANTHER" id="PTHR43787:SF3">
    <property type="entry name" value="ARYLSULFATASE REGULATORY PROTEIN"/>
    <property type="match status" value="1"/>
</dbReference>
<sequence>MQCNILKNLYVKSNGDIRCDDDYGERILLGSINQLDNCSADALFTHPNYQTIRQRYQSNLAPWPGVCEQCAFYRSGVIEDSISRKVITKIQLELSLLCSLRCPACSRSEQIKAGRKPLIMSSASLKRFLIKLNEGGYSVERFELCGQGEPLNHPEPSHLIRLINEIFPASQVCLVTNGNFEVDKELTDCRLDEIIVAADGATQASYQQYRVNGDLSTCIEFFRDARALFPHAKIIWKYVLFAHNDSDEELILAQQLADSLHLNELRFINTTYGPVSDRFTVSNTKPLPICSDIVTVFPHANAFNTVKILITHAQSRQWLQKLMARLGPKFVKKLWPSSYHAIEKVTLVKLQQSYYLCADGWVASSRDASISYLGQSRQIQRIFSRRHIHWWQTLLRVAGVKVKPKYQLTKFRESLPINSDVLPNDFELIMTTKSWFYRSRFRYRCSMQ</sequence>
<keyword evidence="5" id="KW-0408">Iron</keyword>
<name>A0ABS7EJK6_9GAMM</name>
<organism evidence="7 8">
    <name type="scientific">Neiella holothuriorum</name>
    <dbReference type="NCBI Taxonomy" id="2870530"/>
    <lineage>
        <taxon>Bacteria</taxon>
        <taxon>Pseudomonadati</taxon>
        <taxon>Pseudomonadota</taxon>
        <taxon>Gammaproteobacteria</taxon>
        <taxon>Alteromonadales</taxon>
        <taxon>Echinimonadaceae</taxon>
        <taxon>Neiella</taxon>
    </lineage>
</organism>
<dbReference type="InterPro" id="IPR007197">
    <property type="entry name" value="rSAM"/>
</dbReference>
<reference evidence="7" key="1">
    <citation type="submission" date="2021-07" db="EMBL/GenBank/DDBJ databases">
        <title>Neiella marina sp. nov., isolated from the intestinal content of sea cucumber Apostichopus japonicus.</title>
        <authorList>
            <person name="Bai X."/>
        </authorList>
    </citation>
    <scope>NUCLEOTIDE SEQUENCE</scope>
    <source>
        <strain evidence="7">126</strain>
    </source>
</reference>
<keyword evidence="8" id="KW-1185">Reference proteome</keyword>
<keyword evidence="3" id="KW-0949">S-adenosyl-L-methionine</keyword>
<evidence type="ECO:0000256" key="5">
    <source>
        <dbReference type="ARBA" id="ARBA00023004"/>
    </source>
</evidence>
<dbReference type="InterPro" id="IPR013785">
    <property type="entry name" value="Aldolase_TIM"/>
</dbReference>
<dbReference type="CDD" id="cd01335">
    <property type="entry name" value="Radical_SAM"/>
    <property type="match status" value="1"/>
</dbReference>
<proteinExistence type="predicted"/>
<evidence type="ECO:0000256" key="6">
    <source>
        <dbReference type="ARBA" id="ARBA00023014"/>
    </source>
</evidence>
<evidence type="ECO:0000313" key="7">
    <source>
        <dbReference type="EMBL" id="MBW8192542.1"/>
    </source>
</evidence>
<dbReference type="Proteomes" id="UP001166251">
    <property type="component" value="Unassembled WGS sequence"/>
</dbReference>
<evidence type="ECO:0000256" key="3">
    <source>
        <dbReference type="ARBA" id="ARBA00022691"/>
    </source>
</evidence>
<evidence type="ECO:0000313" key="8">
    <source>
        <dbReference type="Proteomes" id="UP001166251"/>
    </source>
</evidence>
<dbReference type="PANTHER" id="PTHR43787">
    <property type="entry name" value="FEMO COFACTOR BIOSYNTHESIS PROTEIN NIFB-RELATED"/>
    <property type="match status" value="1"/>
</dbReference>
<protein>
    <submittedName>
        <fullName evidence="7">Radical SAM protein</fullName>
    </submittedName>
</protein>
<evidence type="ECO:0000256" key="4">
    <source>
        <dbReference type="ARBA" id="ARBA00022723"/>
    </source>
</evidence>
<dbReference type="SUPFAM" id="SSF102114">
    <property type="entry name" value="Radical SAM enzymes"/>
    <property type="match status" value="1"/>
</dbReference>
<gene>
    <name evidence="7" type="ORF">K0504_15995</name>
</gene>